<evidence type="ECO:0000313" key="3">
    <source>
        <dbReference type="Proteomes" id="UP000279384"/>
    </source>
</evidence>
<dbReference type="Proteomes" id="UP000279384">
    <property type="component" value="Unassembled WGS sequence"/>
</dbReference>
<evidence type="ECO:0000256" key="1">
    <source>
        <dbReference type="SAM" id="MobiDB-lite"/>
    </source>
</evidence>
<dbReference type="AlphaFoldDB" id="A0A495BK19"/>
<feature type="compositionally biased region" description="Acidic residues" evidence="1">
    <location>
        <begin position="1"/>
        <end position="11"/>
    </location>
</feature>
<protein>
    <submittedName>
        <fullName evidence="2">Uncharacterized protein</fullName>
    </submittedName>
</protein>
<sequence length="364" mass="37663">MPIPDSIDDLDPSAANNSPGGSEPIGPNLDSYLRAHAAIIRQVSDASKVETQIHGATSKATPVDADELPIADSEALFGRKKLTFASLKAWVKSLVQAGLTMTGVLKFAAGGSIASAATVDLASATGNTVHITGTTGISAWTMTAGQFMQVIFDGALTLAHHATNNNLQGGTTITTTAGDRAFLYYDGTTVYVFQYIRADGTPLVGQRMTLTAAVATTSGTVIDLTGFPSWAKRITVLPHNVSTNGNNNYLLQLGTPSGIENTGYSNNVNAVTGSSIVTVSSTSGILLSGASGTSTSVSGAIRMRLQSGNVWEIEGDTIRNGEATNNKTVGNKTLAGVLDRIRLTTTTAVDTFDAGSVSLLIEGY</sequence>
<dbReference type="RefSeq" id="WP_120809874.1">
    <property type="nucleotide sequence ID" value="NZ_RBID01000011.1"/>
</dbReference>
<dbReference type="EMBL" id="RBID01000011">
    <property type="protein sequence ID" value="RKQ61241.1"/>
    <property type="molecule type" value="Genomic_DNA"/>
</dbReference>
<organism evidence="2 3">
    <name type="scientific">Vogesella indigofera</name>
    <name type="common">Pseudomonas indigofera</name>
    <dbReference type="NCBI Taxonomy" id="45465"/>
    <lineage>
        <taxon>Bacteria</taxon>
        <taxon>Pseudomonadati</taxon>
        <taxon>Pseudomonadota</taxon>
        <taxon>Betaproteobacteria</taxon>
        <taxon>Neisseriales</taxon>
        <taxon>Chromobacteriaceae</taxon>
        <taxon>Vogesella</taxon>
    </lineage>
</organism>
<gene>
    <name evidence="2" type="ORF">C8E02_1008</name>
</gene>
<proteinExistence type="predicted"/>
<evidence type="ECO:0000313" key="2">
    <source>
        <dbReference type="EMBL" id="RKQ61241.1"/>
    </source>
</evidence>
<name>A0A495BK19_VOGIN</name>
<reference evidence="2 3" key="1">
    <citation type="submission" date="2018-10" db="EMBL/GenBank/DDBJ databases">
        <title>Genomic Encyclopedia of Type Strains, Phase IV (KMG-IV): sequencing the most valuable type-strain genomes for metagenomic binning, comparative biology and taxonomic classification.</title>
        <authorList>
            <person name="Goeker M."/>
        </authorList>
    </citation>
    <scope>NUCLEOTIDE SEQUENCE [LARGE SCALE GENOMIC DNA]</scope>
    <source>
        <strain evidence="2 3">DSM 3303</strain>
    </source>
</reference>
<feature type="region of interest" description="Disordered" evidence="1">
    <location>
        <begin position="1"/>
        <end position="27"/>
    </location>
</feature>
<accession>A0A495BK19</accession>
<comment type="caution">
    <text evidence="2">The sequence shown here is derived from an EMBL/GenBank/DDBJ whole genome shotgun (WGS) entry which is preliminary data.</text>
</comment>